<evidence type="ECO:0000313" key="2">
    <source>
        <dbReference type="Proteomes" id="UP001168821"/>
    </source>
</evidence>
<name>A0AA38J499_9CUCU</name>
<sequence>MPATMPVWLSERFSRAEACGEGFIVDADELIRADVSANAESGVMARNEIETSPGNGHCGEITREAKSSTRLVLNRRVYKRMIL</sequence>
<proteinExistence type="predicted"/>
<evidence type="ECO:0000313" key="1">
    <source>
        <dbReference type="EMBL" id="KAJ3664289.1"/>
    </source>
</evidence>
<protein>
    <submittedName>
        <fullName evidence="1">Uncharacterized protein</fullName>
    </submittedName>
</protein>
<dbReference type="EMBL" id="JALNTZ010000002">
    <property type="protein sequence ID" value="KAJ3664289.1"/>
    <property type="molecule type" value="Genomic_DNA"/>
</dbReference>
<dbReference type="AlphaFoldDB" id="A0AA38J499"/>
<dbReference type="Proteomes" id="UP001168821">
    <property type="component" value="Unassembled WGS sequence"/>
</dbReference>
<comment type="caution">
    <text evidence="1">The sequence shown here is derived from an EMBL/GenBank/DDBJ whole genome shotgun (WGS) entry which is preliminary data.</text>
</comment>
<gene>
    <name evidence="1" type="ORF">Zmor_008471</name>
</gene>
<accession>A0AA38J499</accession>
<reference evidence="1" key="1">
    <citation type="journal article" date="2023" name="G3 (Bethesda)">
        <title>Whole genome assemblies of Zophobas morio and Tenebrio molitor.</title>
        <authorList>
            <person name="Kaur S."/>
            <person name="Stinson S.A."/>
            <person name="diCenzo G.C."/>
        </authorList>
    </citation>
    <scope>NUCLEOTIDE SEQUENCE</scope>
    <source>
        <strain evidence="1">QUZm001</strain>
    </source>
</reference>
<keyword evidence="2" id="KW-1185">Reference proteome</keyword>
<organism evidence="1 2">
    <name type="scientific">Zophobas morio</name>
    <dbReference type="NCBI Taxonomy" id="2755281"/>
    <lineage>
        <taxon>Eukaryota</taxon>
        <taxon>Metazoa</taxon>
        <taxon>Ecdysozoa</taxon>
        <taxon>Arthropoda</taxon>
        <taxon>Hexapoda</taxon>
        <taxon>Insecta</taxon>
        <taxon>Pterygota</taxon>
        <taxon>Neoptera</taxon>
        <taxon>Endopterygota</taxon>
        <taxon>Coleoptera</taxon>
        <taxon>Polyphaga</taxon>
        <taxon>Cucujiformia</taxon>
        <taxon>Tenebrionidae</taxon>
        <taxon>Zophobas</taxon>
    </lineage>
</organism>